<keyword evidence="1" id="KW-0805">Transcription regulation</keyword>
<keyword evidence="4" id="KW-0812">Transmembrane</keyword>
<feature type="transmembrane region" description="Helical" evidence="4">
    <location>
        <begin position="12"/>
        <end position="35"/>
    </location>
</feature>
<organism evidence="6">
    <name type="scientific">Thermosporothrix sp. COM3</name>
    <dbReference type="NCBI Taxonomy" id="2490863"/>
    <lineage>
        <taxon>Bacteria</taxon>
        <taxon>Bacillati</taxon>
        <taxon>Chloroflexota</taxon>
        <taxon>Ktedonobacteria</taxon>
        <taxon>Ktedonobacterales</taxon>
        <taxon>Thermosporotrichaceae</taxon>
        <taxon>Thermosporothrix</taxon>
    </lineage>
</organism>
<dbReference type="PANTHER" id="PTHR46796">
    <property type="entry name" value="HTH-TYPE TRANSCRIPTIONAL ACTIVATOR RHAS-RELATED"/>
    <property type="match status" value="1"/>
</dbReference>
<evidence type="ECO:0000256" key="4">
    <source>
        <dbReference type="SAM" id="Phobius"/>
    </source>
</evidence>
<dbReference type="InterPro" id="IPR050204">
    <property type="entry name" value="AraC_XylS_family_regulators"/>
</dbReference>
<evidence type="ECO:0000256" key="1">
    <source>
        <dbReference type="ARBA" id="ARBA00023015"/>
    </source>
</evidence>
<dbReference type="InterPro" id="IPR009057">
    <property type="entry name" value="Homeodomain-like_sf"/>
</dbReference>
<protein>
    <recommendedName>
        <fullName evidence="5">HTH araC/xylS-type domain-containing protein</fullName>
    </recommendedName>
</protein>
<dbReference type="AlphaFoldDB" id="A0A455SPB6"/>
<dbReference type="GO" id="GO:0003700">
    <property type="term" value="F:DNA-binding transcription factor activity"/>
    <property type="evidence" value="ECO:0007669"/>
    <property type="project" value="InterPro"/>
</dbReference>
<dbReference type="SUPFAM" id="SSF46689">
    <property type="entry name" value="Homeodomain-like"/>
    <property type="match status" value="1"/>
</dbReference>
<proteinExistence type="predicted"/>
<name>A0A455SPB6_9CHLR</name>
<keyword evidence="2" id="KW-0238">DNA-binding</keyword>
<keyword evidence="3" id="KW-0804">Transcription</keyword>
<keyword evidence="4" id="KW-1133">Transmembrane helix</keyword>
<dbReference type="EMBL" id="AP019376">
    <property type="protein sequence ID" value="BBH86944.1"/>
    <property type="molecule type" value="Genomic_DNA"/>
</dbReference>
<reference evidence="6" key="1">
    <citation type="submission" date="2018-12" db="EMBL/GenBank/DDBJ databases">
        <title>Novel natural products biosynthetic potential of the class Ktedonobacteria.</title>
        <authorList>
            <person name="Zheng Y."/>
            <person name="Saitou A."/>
            <person name="Wang C.M."/>
            <person name="Toyoda A."/>
            <person name="Minakuchi Y."/>
            <person name="Sekiguchi Y."/>
            <person name="Ueda K."/>
            <person name="Takano H."/>
            <person name="Sakai Y."/>
            <person name="Yokota A."/>
            <person name="Yabe S."/>
        </authorList>
    </citation>
    <scope>NUCLEOTIDE SEQUENCE</scope>
    <source>
        <strain evidence="6">COM3</strain>
    </source>
</reference>
<sequence>MALYNLHKKGWFVLAIYYRYSPASLAAYVAFFWFYEGEKPAHTMERRLPDGSVSLVINLHEDRTRLYNREHPERFCEYSGSVLSGAHSTFLLLDTGCLASVMGVVFRPGGALPFLSFPLHEIANTVISLDTLWGEDLRELLLDAETYQQRFERLERFLLARLKETKPVHPAVPYAVRKMQQEYGALPIAGLVEDLGMSQTRFVQIFKEAIGIAPKQFCRIVRFQKTLHLLTKGRSVPLSRLALECGYFDQAHFIHDFRNFAALSPSDYLTRRGEYRNHVALPV</sequence>
<evidence type="ECO:0000313" key="6">
    <source>
        <dbReference type="EMBL" id="BBH86944.1"/>
    </source>
</evidence>
<dbReference type="InterPro" id="IPR046532">
    <property type="entry name" value="DUF6597"/>
</dbReference>
<dbReference type="PROSITE" id="PS01124">
    <property type="entry name" value="HTH_ARAC_FAMILY_2"/>
    <property type="match status" value="1"/>
</dbReference>
<dbReference type="Pfam" id="PF20240">
    <property type="entry name" value="DUF6597"/>
    <property type="match status" value="1"/>
</dbReference>
<dbReference type="SMART" id="SM00342">
    <property type="entry name" value="HTH_ARAC"/>
    <property type="match status" value="1"/>
</dbReference>
<evidence type="ECO:0000256" key="2">
    <source>
        <dbReference type="ARBA" id="ARBA00023125"/>
    </source>
</evidence>
<evidence type="ECO:0000256" key="3">
    <source>
        <dbReference type="ARBA" id="ARBA00023163"/>
    </source>
</evidence>
<dbReference type="GO" id="GO:0043565">
    <property type="term" value="F:sequence-specific DNA binding"/>
    <property type="evidence" value="ECO:0007669"/>
    <property type="project" value="InterPro"/>
</dbReference>
<dbReference type="Gene3D" id="1.10.10.60">
    <property type="entry name" value="Homeodomain-like"/>
    <property type="match status" value="1"/>
</dbReference>
<feature type="domain" description="HTH araC/xylS-type" evidence="5">
    <location>
        <begin position="169"/>
        <end position="271"/>
    </location>
</feature>
<gene>
    <name evidence="6" type="ORF">KTC_16950</name>
</gene>
<dbReference type="Pfam" id="PF12833">
    <property type="entry name" value="HTH_18"/>
    <property type="match status" value="1"/>
</dbReference>
<evidence type="ECO:0000259" key="5">
    <source>
        <dbReference type="PROSITE" id="PS01124"/>
    </source>
</evidence>
<dbReference type="InterPro" id="IPR018060">
    <property type="entry name" value="HTH_AraC"/>
</dbReference>
<accession>A0A455SPB6</accession>
<keyword evidence="4" id="KW-0472">Membrane</keyword>